<gene>
    <name evidence="2" type="primary">RTase_69</name>
    <name evidence="2" type="ORF">CDAR_255511</name>
</gene>
<dbReference type="SUPFAM" id="SSF56672">
    <property type="entry name" value="DNA/RNA polymerases"/>
    <property type="match status" value="1"/>
</dbReference>
<dbReference type="CDD" id="cd01650">
    <property type="entry name" value="RT_nLTR_like"/>
    <property type="match status" value="1"/>
</dbReference>
<keyword evidence="2" id="KW-0695">RNA-directed DNA polymerase</keyword>
<keyword evidence="2" id="KW-0548">Nucleotidyltransferase</keyword>
<dbReference type="Pfam" id="PF00078">
    <property type="entry name" value="RVT_1"/>
    <property type="match status" value="1"/>
</dbReference>
<evidence type="ECO:0000259" key="1">
    <source>
        <dbReference type="PROSITE" id="PS50878"/>
    </source>
</evidence>
<dbReference type="InterPro" id="IPR043502">
    <property type="entry name" value="DNA/RNA_pol_sf"/>
</dbReference>
<accession>A0AAV4NR93</accession>
<protein>
    <submittedName>
        <fullName evidence="2">RNA-directed DNA polymerase from transposon BS</fullName>
    </submittedName>
</protein>
<keyword evidence="3" id="KW-1185">Reference proteome</keyword>
<dbReference type="PANTHER" id="PTHR36688:SF1">
    <property type="entry name" value="ENDONUCLEASE_EXONUCLEASE_PHOSPHATASE DOMAIN-CONTAINING PROTEIN"/>
    <property type="match status" value="1"/>
</dbReference>
<reference evidence="2 3" key="1">
    <citation type="submission" date="2021-06" db="EMBL/GenBank/DDBJ databases">
        <title>Caerostris darwini draft genome.</title>
        <authorList>
            <person name="Kono N."/>
            <person name="Arakawa K."/>
        </authorList>
    </citation>
    <scope>NUCLEOTIDE SEQUENCE [LARGE SCALE GENOMIC DNA]</scope>
</reference>
<dbReference type="InterPro" id="IPR052560">
    <property type="entry name" value="RdDP_mobile_element"/>
</dbReference>
<evidence type="ECO:0000313" key="2">
    <source>
        <dbReference type="EMBL" id="GIX86835.1"/>
    </source>
</evidence>
<dbReference type="PROSITE" id="PS50878">
    <property type="entry name" value="RT_POL"/>
    <property type="match status" value="1"/>
</dbReference>
<keyword evidence="2" id="KW-0808">Transferase</keyword>
<dbReference type="AlphaFoldDB" id="A0AAV4NR93"/>
<dbReference type="GO" id="GO:0003964">
    <property type="term" value="F:RNA-directed DNA polymerase activity"/>
    <property type="evidence" value="ECO:0007669"/>
    <property type="project" value="UniProtKB-KW"/>
</dbReference>
<organism evidence="2 3">
    <name type="scientific">Caerostris darwini</name>
    <dbReference type="NCBI Taxonomy" id="1538125"/>
    <lineage>
        <taxon>Eukaryota</taxon>
        <taxon>Metazoa</taxon>
        <taxon>Ecdysozoa</taxon>
        <taxon>Arthropoda</taxon>
        <taxon>Chelicerata</taxon>
        <taxon>Arachnida</taxon>
        <taxon>Araneae</taxon>
        <taxon>Araneomorphae</taxon>
        <taxon>Entelegynae</taxon>
        <taxon>Araneoidea</taxon>
        <taxon>Araneidae</taxon>
        <taxon>Caerostris</taxon>
    </lineage>
</organism>
<dbReference type="InterPro" id="IPR000477">
    <property type="entry name" value="RT_dom"/>
</dbReference>
<name>A0AAV4NR93_9ARAC</name>
<evidence type="ECO:0000313" key="3">
    <source>
        <dbReference type="Proteomes" id="UP001054837"/>
    </source>
</evidence>
<feature type="domain" description="Reverse transcriptase" evidence="1">
    <location>
        <begin position="191"/>
        <end position="453"/>
    </location>
</feature>
<comment type="caution">
    <text evidence="2">The sequence shown here is derived from an EMBL/GenBank/DDBJ whole genome shotgun (WGS) entry which is preliminary data.</text>
</comment>
<proteinExistence type="predicted"/>
<dbReference type="EMBL" id="BPLQ01001925">
    <property type="protein sequence ID" value="GIX86835.1"/>
    <property type="molecule type" value="Genomic_DNA"/>
</dbReference>
<dbReference type="PANTHER" id="PTHR36688">
    <property type="entry name" value="ENDO/EXONUCLEASE/PHOSPHATASE DOMAIN-CONTAINING PROTEIN"/>
    <property type="match status" value="1"/>
</dbReference>
<dbReference type="Proteomes" id="UP001054837">
    <property type="component" value="Unassembled WGS sequence"/>
</dbReference>
<sequence>MVGDNPSRLFIVRYKQVASGILIGVKRELTTDFRILKALGTDSDKSEVVHLDVWKSDTIISCAKRSIPRGRQKEYKSFWTDELASLKAKRDRLRRKAELTSRPCDVQAWRKQPACFRKVLTSSKGSSFNEFISNINDQSDIFDAPITRDELTYALRNLNSGKSPGGDGIHSEFLSHLGPNAFETVWTFSNLIWNTGIVPAEWRISIIIPIHKKGKDPNMLQNYRPISLTSIAGKAMEKIVVRRLNYYLETNGFIAKKQAGFRSSRSTNPHVALLNQCVKDALDNNHVLTAVFIDLKSVYDNVWRVFLLLKLSKLGIRANLFNWIKGILCQRSFRVRYGSYFSKSKILKTGLPQGAVSSCSLFNIYINDLITKITEIIGVKCLLYADDLVFWTVSKKVNAVKSIETKLSAALNALGVWCDINNMEVNLNKSYCLTFSLMHRTLDLQLKYKSIRILLCDNFKYLRVTFDRKLTWKHHVEDISNRAMKRLSALKRLAGARWGCSGQTMLQTYHTFILPLLTYCCEPLVVAGENVLVSLEKIQNQSLRIVAGAAKSTPMDAMLMLTGDKPLRTVIQDKALILWEKITRVPGCFSLCNEVKQDLIRNLKTQMGFLQVVLQLKNSLGLNHEPELLIPPQNPVHLKSFCINLDLGQKITRSNKDTSILRALALKMLNILYTDPEWLRIFTDGSLLSDSPNAGAGFFSEIFSFYVPVGRVCFHCAYAADHNNVRQCFEHVNALEIVGNNKYNEMILIP</sequence>